<dbReference type="EMBL" id="JAGFBR010000017">
    <property type="protein sequence ID" value="KAH0452062.1"/>
    <property type="molecule type" value="Genomic_DNA"/>
</dbReference>
<proteinExistence type="predicted"/>
<gene>
    <name evidence="1" type="ORF">IEQ34_019361</name>
</gene>
<accession>A0AAV7G8K4</accession>
<dbReference type="PANTHER" id="PTHR34132">
    <property type="entry name" value="EMB|CAB87627.1-RELATED"/>
    <property type="match status" value="1"/>
</dbReference>
<dbReference type="PANTHER" id="PTHR34132:SF2">
    <property type="entry name" value="EMB|CAB87627.1-RELATED"/>
    <property type="match status" value="1"/>
</dbReference>
<evidence type="ECO:0000313" key="1">
    <source>
        <dbReference type="EMBL" id="KAH0452062.1"/>
    </source>
</evidence>
<evidence type="ECO:0000313" key="2">
    <source>
        <dbReference type="Proteomes" id="UP000775213"/>
    </source>
</evidence>
<keyword evidence="2" id="KW-1185">Reference proteome</keyword>
<comment type="caution">
    <text evidence="1">The sequence shown here is derived from an EMBL/GenBank/DDBJ whole genome shotgun (WGS) entry which is preliminary data.</text>
</comment>
<protein>
    <submittedName>
        <fullName evidence="1">Uncharacterized protein</fullName>
    </submittedName>
</protein>
<organism evidence="1 2">
    <name type="scientific">Dendrobium chrysotoxum</name>
    <name type="common">Orchid</name>
    <dbReference type="NCBI Taxonomy" id="161865"/>
    <lineage>
        <taxon>Eukaryota</taxon>
        <taxon>Viridiplantae</taxon>
        <taxon>Streptophyta</taxon>
        <taxon>Embryophyta</taxon>
        <taxon>Tracheophyta</taxon>
        <taxon>Spermatophyta</taxon>
        <taxon>Magnoliopsida</taxon>
        <taxon>Liliopsida</taxon>
        <taxon>Asparagales</taxon>
        <taxon>Orchidaceae</taxon>
        <taxon>Epidendroideae</taxon>
        <taxon>Malaxideae</taxon>
        <taxon>Dendrobiinae</taxon>
        <taxon>Dendrobium</taxon>
    </lineage>
</organism>
<name>A0AAV7G8K4_DENCH</name>
<reference evidence="1 2" key="1">
    <citation type="journal article" date="2021" name="Hortic Res">
        <title>Chromosome-scale assembly of the Dendrobium chrysotoxum genome enhances the understanding of orchid evolution.</title>
        <authorList>
            <person name="Zhang Y."/>
            <person name="Zhang G.Q."/>
            <person name="Zhang D."/>
            <person name="Liu X.D."/>
            <person name="Xu X.Y."/>
            <person name="Sun W.H."/>
            <person name="Yu X."/>
            <person name="Zhu X."/>
            <person name="Wang Z.W."/>
            <person name="Zhao X."/>
            <person name="Zhong W.Y."/>
            <person name="Chen H."/>
            <person name="Yin W.L."/>
            <person name="Huang T."/>
            <person name="Niu S.C."/>
            <person name="Liu Z.J."/>
        </authorList>
    </citation>
    <scope>NUCLEOTIDE SEQUENCE [LARGE SCALE GENOMIC DNA]</scope>
    <source>
        <strain evidence="1">Lindl</strain>
    </source>
</reference>
<dbReference type="AlphaFoldDB" id="A0AAV7G8K4"/>
<dbReference type="Proteomes" id="UP000775213">
    <property type="component" value="Unassembled WGS sequence"/>
</dbReference>
<sequence length="225" mass="25239">MKLNSITRQAARVRKAKERAWNGNVGTGAIAWNHEQGSEIKTGTSQAARELTSITTSRAWVGLDEWPPLSRFKMTRSPQNRKICSPIGTHHQLELLALQVGDDFFRRPTVHRKRADSSFFLRLLAGPSPSHLNTAAEIGEAACKMCPLRFILVFLSATLAGYFAWKSIRSPSSCAALEDPDGEEHSEGELKKDRSVRVGRMIGDGFWMVLDMASGRYLWRIIKER</sequence>